<evidence type="ECO:0000256" key="1">
    <source>
        <dbReference type="SAM" id="MobiDB-lite"/>
    </source>
</evidence>
<feature type="compositionally biased region" description="Low complexity" evidence="1">
    <location>
        <begin position="65"/>
        <end position="80"/>
    </location>
</feature>
<reference evidence="2" key="1">
    <citation type="journal article" date="2020" name="bioRxiv">
        <title>Historical genomics reveals the evolutionary mechanisms behind multiple outbreaks of the host-specific coffee wilt pathogen Fusarium xylarioides.</title>
        <authorList>
            <person name="Peck D."/>
            <person name="Nowell R.W."/>
            <person name="Flood J."/>
            <person name="Ryan M.J."/>
            <person name="Barraclough T.G."/>
        </authorList>
    </citation>
    <scope>NUCLEOTIDE SEQUENCE</scope>
    <source>
        <strain evidence="2">IMI 127659i</strain>
    </source>
</reference>
<organism evidence="2 3">
    <name type="scientific">Fusarium xylarioides</name>
    <dbReference type="NCBI Taxonomy" id="221167"/>
    <lineage>
        <taxon>Eukaryota</taxon>
        <taxon>Fungi</taxon>
        <taxon>Dikarya</taxon>
        <taxon>Ascomycota</taxon>
        <taxon>Pezizomycotina</taxon>
        <taxon>Sordariomycetes</taxon>
        <taxon>Hypocreomycetidae</taxon>
        <taxon>Hypocreales</taxon>
        <taxon>Nectriaceae</taxon>
        <taxon>Fusarium</taxon>
        <taxon>Fusarium fujikuroi species complex</taxon>
    </lineage>
</organism>
<dbReference type="EMBL" id="JADFTT010000044">
    <property type="protein sequence ID" value="KAG5771129.1"/>
    <property type="molecule type" value="Genomic_DNA"/>
</dbReference>
<accession>A0A9P7LG78</accession>
<dbReference type="Proteomes" id="UP000750502">
    <property type="component" value="Unassembled WGS sequence"/>
</dbReference>
<feature type="non-terminal residue" evidence="2">
    <location>
        <position position="1"/>
    </location>
</feature>
<keyword evidence="3" id="KW-1185">Reference proteome</keyword>
<gene>
    <name evidence="2" type="ORF">H9Q72_002242</name>
</gene>
<evidence type="ECO:0000313" key="2">
    <source>
        <dbReference type="EMBL" id="KAG5771129.1"/>
    </source>
</evidence>
<reference evidence="2" key="2">
    <citation type="submission" date="2020-10" db="EMBL/GenBank/DDBJ databases">
        <authorList>
            <person name="Peck L.D."/>
            <person name="Nowell R.W."/>
            <person name="Flood J."/>
            <person name="Ryan M.J."/>
            <person name="Barraclough T.G."/>
        </authorList>
    </citation>
    <scope>NUCLEOTIDE SEQUENCE</scope>
    <source>
        <strain evidence="2">IMI 127659i</strain>
    </source>
</reference>
<feature type="region of interest" description="Disordered" evidence="1">
    <location>
        <begin position="112"/>
        <end position="138"/>
    </location>
</feature>
<dbReference type="AlphaFoldDB" id="A0A9P7LG78"/>
<name>A0A9P7LG78_9HYPO</name>
<sequence length="138" mass="15342">WLVPVQYQTMTACLHADYLNTTNYFSPSSPPRNQSKCPRLLLVSAVRPRRPSAARRTPTPPSVASPPTCSSPTSSARTSVRRTLVSLSAKSARSSVSNGRLLTRSNVLLMRPRLPLTRSDTRMRSRPTTPTRRRKSLP</sequence>
<evidence type="ECO:0000313" key="3">
    <source>
        <dbReference type="Proteomes" id="UP000750502"/>
    </source>
</evidence>
<comment type="caution">
    <text evidence="2">The sequence shown here is derived from an EMBL/GenBank/DDBJ whole genome shotgun (WGS) entry which is preliminary data.</text>
</comment>
<feature type="non-terminal residue" evidence="2">
    <location>
        <position position="138"/>
    </location>
</feature>
<feature type="region of interest" description="Disordered" evidence="1">
    <location>
        <begin position="47"/>
        <end position="80"/>
    </location>
</feature>
<proteinExistence type="predicted"/>
<protein>
    <submittedName>
        <fullName evidence="2">Uncharacterized protein</fullName>
    </submittedName>
</protein>